<dbReference type="Proteomes" id="UP000184485">
    <property type="component" value="Unassembled WGS sequence"/>
</dbReference>
<sequence length="271" mass="28305">MAGTEHQDDETLTAFLDGELSPRDHGAVLERLGGDPGLRQRLEALQFSRQGLDAAFGAMLSVAPRADLEAMLDRALAQAPQPRRSAPIRSRIWQTWQPRLLAAAALIVVACLAGGLGYSLGGANAPKAAEGWHEAVAEYWALTTKATLALAPSPATRTQQLALAGDALGIPLTASAISLDGQSFRGAQLYEFNGKPLVQIAYLDPDYGPIAYCVIRNGKPGATSPTSAEIGGFNVVHWSGDGFGRMVIGRAPAGRLAEIAARLAGEAGQGA</sequence>
<dbReference type="Gene3D" id="1.10.10.1320">
    <property type="entry name" value="Anti-sigma factor, zinc-finger domain"/>
    <property type="match status" value="1"/>
</dbReference>
<evidence type="ECO:0000313" key="2">
    <source>
        <dbReference type="EMBL" id="SHF91527.1"/>
    </source>
</evidence>
<keyword evidence="1" id="KW-1133">Transmembrane helix</keyword>
<reference evidence="2 3" key="1">
    <citation type="submission" date="2016-11" db="EMBL/GenBank/DDBJ databases">
        <authorList>
            <person name="Jaros S."/>
            <person name="Januszkiewicz K."/>
            <person name="Wedrychowicz H."/>
        </authorList>
    </citation>
    <scope>NUCLEOTIDE SEQUENCE [LARGE SCALE GENOMIC DNA]</scope>
    <source>
        <strain evidence="2 3">DSM 19436</strain>
    </source>
</reference>
<keyword evidence="1 2" id="KW-0812">Transmembrane</keyword>
<keyword evidence="3" id="KW-1185">Reference proteome</keyword>
<dbReference type="STRING" id="1122133.SAMN02745157_3067"/>
<dbReference type="AlphaFoldDB" id="A0A1M5FIX2"/>
<dbReference type="RefSeq" id="WP_073054374.1">
    <property type="nucleotide sequence ID" value="NZ_FQUP01000003.1"/>
</dbReference>
<keyword evidence="1" id="KW-0472">Membrane</keyword>
<gene>
    <name evidence="2" type="ORF">SAMN02745157_3067</name>
</gene>
<evidence type="ECO:0000256" key="1">
    <source>
        <dbReference type="SAM" id="Phobius"/>
    </source>
</evidence>
<protein>
    <submittedName>
        <fullName evidence="2">Transmembrane transcriptional regulator (Anti-sigma factor RsiW)</fullName>
    </submittedName>
</protein>
<name>A0A1M5FIX2_9HYPH</name>
<dbReference type="EMBL" id="FQUP01000003">
    <property type="protein sequence ID" value="SHF91527.1"/>
    <property type="molecule type" value="Genomic_DNA"/>
</dbReference>
<dbReference type="OrthoDB" id="7006010at2"/>
<evidence type="ECO:0000313" key="3">
    <source>
        <dbReference type="Proteomes" id="UP000184485"/>
    </source>
</evidence>
<organism evidence="2 3">
    <name type="scientific">Kaistia soli DSM 19436</name>
    <dbReference type="NCBI Taxonomy" id="1122133"/>
    <lineage>
        <taxon>Bacteria</taxon>
        <taxon>Pseudomonadati</taxon>
        <taxon>Pseudomonadota</taxon>
        <taxon>Alphaproteobacteria</taxon>
        <taxon>Hyphomicrobiales</taxon>
        <taxon>Kaistiaceae</taxon>
        <taxon>Kaistia</taxon>
    </lineage>
</organism>
<feature type="transmembrane region" description="Helical" evidence="1">
    <location>
        <begin position="100"/>
        <end position="120"/>
    </location>
</feature>
<proteinExistence type="predicted"/>
<dbReference type="InterPro" id="IPR041916">
    <property type="entry name" value="Anti_sigma_zinc_sf"/>
</dbReference>
<accession>A0A1M5FIX2</accession>